<comment type="caution">
    <text evidence="1">The sequence shown here is derived from an EMBL/GenBank/DDBJ whole genome shotgun (WGS) entry which is preliminary data.</text>
</comment>
<proteinExistence type="predicted"/>
<name>A0ABN3LJX4_9ACTN</name>
<gene>
    <name evidence="1" type="ORF">GCM10010393_15470</name>
</gene>
<keyword evidence="2" id="KW-1185">Reference proteome</keyword>
<evidence type="ECO:0000313" key="2">
    <source>
        <dbReference type="Proteomes" id="UP001499942"/>
    </source>
</evidence>
<protein>
    <submittedName>
        <fullName evidence="1">Uncharacterized protein</fullName>
    </submittedName>
</protein>
<dbReference type="Proteomes" id="UP001499942">
    <property type="component" value="Unassembled WGS sequence"/>
</dbReference>
<evidence type="ECO:0000313" key="1">
    <source>
        <dbReference type="EMBL" id="GAA2485360.1"/>
    </source>
</evidence>
<accession>A0ABN3LJX4</accession>
<reference evidence="1 2" key="1">
    <citation type="journal article" date="2019" name="Int. J. Syst. Evol. Microbiol.">
        <title>The Global Catalogue of Microorganisms (GCM) 10K type strain sequencing project: providing services to taxonomists for standard genome sequencing and annotation.</title>
        <authorList>
            <consortium name="The Broad Institute Genomics Platform"/>
            <consortium name="The Broad Institute Genome Sequencing Center for Infectious Disease"/>
            <person name="Wu L."/>
            <person name="Ma J."/>
        </authorList>
    </citation>
    <scope>NUCLEOTIDE SEQUENCE [LARGE SCALE GENOMIC DNA]</scope>
    <source>
        <strain evidence="1 2">JCM 5062</strain>
    </source>
</reference>
<organism evidence="1 2">
    <name type="scientific">Streptomyces gobitricini</name>
    <dbReference type="NCBI Taxonomy" id="68211"/>
    <lineage>
        <taxon>Bacteria</taxon>
        <taxon>Bacillati</taxon>
        <taxon>Actinomycetota</taxon>
        <taxon>Actinomycetes</taxon>
        <taxon>Kitasatosporales</taxon>
        <taxon>Streptomycetaceae</taxon>
        <taxon>Streptomyces</taxon>
    </lineage>
</organism>
<dbReference type="EMBL" id="BAAASR010000007">
    <property type="protein sequence ID" value="GAA2485360.1"/>
    <property type="molecule type" value="Genomic_DNA"/>
</dbReference>
<sequence>MPDGDGVVRVDGRIDARQRPLLGHAAAGRVDAGPDAARVGAEGPVGRVARLDARVGFVGGLPDAVGELPYEVGERGCR</sequence>